<dbReference type="Proteomes" id="UP000886998">
    <property type="component" value="Unassembled WGS sequence"/>
</dbReference>
<comment type="caution">
    <text evidence="1">The sequence shown here is derived from an EMBL/GenBank/DDBJ whole genome shotgun (WGS) entry which is preliminary data.</text>
</comment>
<proteinExistence type="predicted"/>
<evidence type="ECO:0000313" key="2">
    <source>
        <dbReference type="Proteomes" id="UP000886998"/>
    </source>
</evidence>
<dbReference type="AlphaFoldDB" id="A0A8X7CCE3"/>
<gene>
    <name evidence="1" type="ORF">TNIN_236931</name>
</gene>
<reference evidence="1" key="1">
    <citation type="submission" date="2020-08" db="EMBL/GenBank/DDBJ databases">
        <title>Multicomponent nature underlies the extraordinary mechanical properties of spider dragline silk.</title>
        <authorList>
            <person name="Kono N."/>
            <person name="Nakamura H."/>
            <person name="Mori M."/>
            <person name="Yoshida Y."/>
            <person name="Ohtoshi R."/>
            <person name="Malay A.D."/>
            <person name="Moran D.A.P."/>
            <person name="Tomita M."/>
            <person name="Numata K."/>
            <person name="Arakawa K."/>
        </authorList>
    </citation>
    <scope>NUCLEOTIDE SEQUENCE</scope>
</reference>
<protein>
    <submittedName>
        <fullName evidence="1">Uncharacterized protein</fullName>
    </submittedName>
</protein>
<keyword evidence="2" id="KW-1185">Reference proteome</keyword>
<dbReference type="EMBL" id="BMAV01012793">
    <property type="protein sequence ID" value="GFY59764.1"/>
    <property type="molecule type" value="Genomic_DNA"/>
</dbReference>
<accession>A0A8X7CCE3</accession>
<dbReference type="OrthoDB" id="8197165at2759"/>
<name>A0A8X7CCE3_9ARAC</name>
<organism evidence="1 2">
    <name type="scientific">Trichonephila inaurata madagascariensis</name>
    <dbReference type="NCBI Taxonomy" id="2747483"/>
    <lineage>
        <taxon>Eukaryota</taxon>
        <taxon>Metazoa</taxon>
        <taxon>Ecdysozoa</taxon>
        <taxon>Arthropoda</taxon>
        <taxon>Chelicerata</taxon>
        <taxon>Arachnida</taxon>
        <taxon>Araneae</taxon>
        <taxon>Araneomorphae</taxon>
        <taxon>Entelegynae</taxon>
        <taxon>Araneoidea</taxon>
        <taxon>Nephilidae</taxon>
        <taxon>Trichonephila</taxon>
        <taxon>Trichonephila inaurata</taxon>
    </lineage>
</organism>
<sequence>MRNVDRTVKDAHKKEMQEKFRYHMGYLVDALKHSLGATTDVNTARAFFWNPVITSLITRIDEILIRKLCVVLTTIVCEHEIHTRKFKEFCLATA</sequence>
<evidence type="ECO:0000313" key="1">
    <source>
        <dbReference type="EMBL" id="GFY59764.1"/>
    </source>
</evidence>